<feature type="transmembrane region" description="Helical" evidence="1">
    <location>
        <begin position="52"/>
        <end position="74"/>
    </location>
</feature>
<organism evidence="2 3">
    <name type="scientific">Strongyloides venezuelensis</name>
    <name type="common">Threadworm</name>
    <dbReference type="NCBI Taxonomy" id="75913"/>
    <lineage>
        <taxon>Eukaryota</taxon>
        <taxon>Metazoa</taxon>
        <taxon>Ecdysozoa</taxon>
        <taxon>Nematoda</taxon>
        <taxon>Chromadorea</taxon>
        <taxon>Rhabditida</taxon>
        <taxon>Tylenchina</taxon>
        <taxon>Panagrolaimomorpha</taxon>
        <taxon>Strongyloidoidea</taxon>
        <taxon>Strongyloididae</taxon>
        <taxon>Strongyloides</taxon>
    </lineage>
</organism>
<reference evidence="3" key="2">
    <citation type="submission" date="2015-08" db="UniProtKB">
        <authorList>
            <consortium name="WormBaseParasite"/>
        </authorList>
    </citation>
    <scope>IDENTIFICATION</scope>
</reference>
<keyword evidence="2" id="KW-1185">Reference proteome</keyword>
<proteinExistence type="predicted"/>
<keyword evidence="1" id="KW-0812">Transmembrane</keyword>
<keyword evidence="1" id="KW-1133">Transmembrane helix</keyword>
<evidence type="ECO:0000256" key="1">
    <source>
        <dbReference type="SAM" id="Phobius"/>
    </source>
</evidence>
<evidence type="ECO:0000313" key="2">
    <source>
        <dbReference type="Proteomes" id="UP000035680"/>
    </source>
</evidence>
<name>A0A0K0FRT6_STRVS</name>
<sequence length="99" mass="10699">MSYLSNCTARKGISDPFGMCGDCITKILATPTATITPLPLSTMLNGSSSNTMGGISELIIFMLEIALPYLLTWLEKTAADRSIINMASQRIPFMPPVLQ</sequence>
<dbReference type="AlphaFoldDB" id="A0A0K0FRT6"/>
<protein>
    <submittedName>
        <fullName evidence="3">Saposin B-type domain-containing protein</fullName>
    </submittedName>
</protein>
<dbReference type="Proteomes" id="UP000035680">
    <property type="component" value="Unassembled WGS sequence"/>
</dbReference>
<keyword evidence="1" id="KW-0472">Membrane</keyword>
<reference evidence="2" key="1">
    <citation type="submission" date="2014-07" db="EMBL/GenBank/DDBJ databases">
        <authorList>
            <person name="Martin A.A"/>
            <person name="De Silva N."/>
        </authorList>
    </citation>
    <scope>NUCLEOTIDE SEQUENCE</scope>
</reference>
<dbReference type="WBParaSite" id="SVE_1278800.1">
    <property type="protein sequence ID" value="SVE_1278800.1"/>
    <property type="gene ID" value="SVE_1278800"/>
</dbReference>
<evidence type="ECO:0000313" key="3">
    <source>
        <dbReference type="WBParaSite" id="SVE_1278800.1"/>
    </source>
</evidence>
<accession>A0A0K0FRT6</accession>